<dbReference type="InterPro" id="IPR020845">
    <property type="entry name" value="AMP-binding_CS"/>
</dbReference>
<dbReference type="PROSITE" id="PS00455">
    <property type="entry name" value="AMP_BINDING"/>
    <property type="match status" value="1"/>
</dbReference>
<dbReference type="GO" id="GO:0016874">
    <property type="term" value="F:ligase activity"/>
    <property type="evidence" value="ECO:0007669"/>
    <property type="project" value="UniProtKB-KW"/>
</dbReference>
<organism evidence="7 8">
    <name type="scientific">Nocardioides ginsengisoli</name>
    <dbReference type="NCBI Taxonomy" id="363868"/>
    <lineage>
        <taxon>Bacteria</taxon>
        <taxon>Bacillati</taxon>
        <taxon>Actinomycetota</taxon>
        <taxon>Actinomycetes</taxon>
        <taxon>Propionibacteriales</taxon>
        <taxon>Nocardioidaceae</taxon>
        <taxon>Nocardioides</taxon>
    </lineage>
</organism>
<keyword evidence="8" id="KW-1185">Reference proteome</keyword>
<protein>
    <recommendedName>
        <fullName evidence="5">Acyl-CoA synthetase</fullName>
    </recommendedName>
</protein>
<dbReference type="Gene3D" id="3.40.50.12780">
    <property type="entry name" value="N-terminal domain of ligase-like"/>
    <property type="match status" value="1"/>
</dbReference>
<keyword evidence="3" id="KW-0276">Fatty acid metabolism</keyword>
<dbReference type="SUPFAM" id="SSF56801">
    <property type="entry name" value="Acetyl-CoA synthetase-like"/>
    <property type="match status" value="1"/>
</dbReference>
<keyword evidence="4" id="KW-0443">Lipid metabolism</keyword>
<evidence type="ECO:0000256" key="1">
    <source>
        <dbReference type="ARBA" id="ARBA00006432"/>
    </source>
</evidence>
<evidence type="ECO:0000313" key="8">
    <source>
        <dbReference type="Proteomes" id="UP001597229"/>
    </source>
</evidence>
<accession>A0ABW3W2C3</accession>
<evidence type="ECO:0000259" key="6">
    <source>
        <dbReference type="Pfam" id="PF00501"/>
    </source>
</evidence>
<comment type="caution">
    <text evidence="7">The sequence shown here is derived from an EMBL/GenBank/DDBJ whole genome shotgun (WGS) entry which is preliminary data.</text>
</comment>
<evidence type="ECO:0000313" key="7">
    <source>
        <dbReference type="EMBL" id="MFD1249339.1"/>
    </source>
</evidence>
<reference evidence="8" key="1">
    <citation type="journal article" date="2019" name="Int. J. Syst. Evol. Microbiol.">
        <title>The Global Catalogue of Microorganisms (GCM) 10K type strain sequencing project: providing services to taxonomists for standard genome sequencing and annotation.</title>
        <authorList>
            <consortium name="The Broad Institute Genomics Platform"/>
            <consortium name="The Broad Institute Genome Sequencing Center for Infectious Disease"/>
            <person name="Wu L."/>
            <person name="Ma J."/>
        </authorList>
    </citation>
    <scope>NUCLEOTIDE SEQUENCE [LARGE SCALE GENOMIC DNA]</scope>
    <source>
        <strain evidence="8">CCUG 52478</strain>
    </source>
</reference>
<dbReference type="Proteomes" id="UP001597229">
    <property type="component" value="Unassembled WGS sequence"/>
</dbReference>
<evidence type="ECO:0000256" key="4">
    <source>
        <dbReference type="ARBA" id="ARBA00023098"/>
    </source>
</evidence>
<evidence type="ECO:0000256" key="5">
    <source>
        <dbReference type="ARBA" id="ARBA00032875"/>
    </source>
</evidence>
<dbReference type="RefSeq" id="WP_367919688.1">
    <property type="nucleotide sequence ID" value="NZ_BAABAC010000024.1"/>
</dbReference>
<dbReference type="InterPro" id="IPR042099">
    <property type="entry name" value="ANL_N_sf"/>
</dbReference>
<name>A0ABW3W2C3_9ACTN</name>
<dbReference type="EMBL" id="JBHTLX010000021">
    <property type="protein sequence ID" value="MFD1249339.1"/>
    <property type="molecule type" value="Genomic_DNA"/>
</dbReference>
<dbReference type="Pfam" id="PF23562">
    <property type="entry name" value="AMP-binding_C_3"/>
    <property type="match status" value="1"/>
</dbReference>
<dbReference type="Pfam" id="PF00501">
    <property type="entry name" value="AMP-binding"/>
    <property type="match status" value="1"/>
</dbReference>
<dbReference type="PANTHER" id="PTHR43272">
    <property type="entry name" value="LONG-CHAIN-FATTY-ACID--COA LIGASE"/>
    <property type="match status" value="1"/>
</dbReference>
<dbReference type="CDD" id="cd05907">
    <property type="entry name" value="VL_LC_FACS_like"/>
    <property type="match status" value="1"/>
</dbReference>
<sequence length="595" mass="63405">MREYSTPQTIEIPTTGSLTDDVVRNAAEAPAAVQFSRATADGGWSDVTCAEFLAEVAALAKGLMAAGIEAGDRVAIISRTRYEWTLLDYAIWFAGAATVPIYESSSEEQIAWILSDSAARAVVCEDAGHRAKVDAIRGATALEHVWTITDDAVATVTALGAVVSDADLEARRTAVGPADLATLIYTSGTTGRPKGCMLTHDNFQTELGVAVAELERLFDAEGASTLLFLPLAHVFARIIQVGCVKSRTRLGHSADIKNLLPQLATFRPTFILAVPRVFEKVFNTASQKATADGKGKIFDRAAEAAIAYSRALDAGRVPLRVRAQHTLFSRLVYGKLRSALGGNCAYAVSGGAPLGDRLGHFYRGVGVTVLEGYGLTETTAALTVNLPDAQKVGTVGRPIQGTAVRIADDGELLFRGGQVFTGYWNNPDATAEALDADGWFHTGDVGEVDDEGFVRITGRKKEILVTAGGKNVAPAVLEDRVRAAALVSQCLVVGDGQPFIGALVTIDEEAFPAWAEQHGKTGKIADLVDDDDLRAEIQTAIDEANKAVSKAESIRKFTILPADWTEEAGQVTPSLKLKRNVVMRECRDEIAALYG</sequence>
<keyword evidence="2 7" id="KW-0436">Ligase</keyword>
<comment type="similarity">
    <text evidence="1">Belongs to the ATP-dependent AMP-binding enzyme family.</text>
</comment>
<gene>
    <name evidence="7" type="ORF">ACFQ3F_16185</name>
</gene>
<dbReference type="PANTHER" id="PTHR43272:SF32">
    <property type="entry name" value="AMP-DEPENDENT SYNTHETASE_LIGASE DOMAIN-CONTAINING PROTEIN"/>
    <property type="match status" value="1"/>
</dbReference>
<feature type="domain" description="AMP-dependent synthetase/ligase" evidence="6">
    <location>
        <begin position="26"/>
        <end position="424"/>
    </location>
</feature>
<dbReference type="InterPro" id="IPR000873">
    <property type="entry name" value="AMP-dep_synth/lig_dom"/>
</dbReference>
<proteinExistence type="inferred from homology"/>
<evidence type="ECO:0000256" key="2">
    <source>
        <dbReference type="ARBA" id="ARBA00022598"/>
    </source>
</evidence>
<evidence type="ECO:0000256" key="3">
    <source>
        <dbReference type="ARBA" id="ARBA00022832"/>
    </source>
</evidence>